<evidence type="ECO:0000256" key="2">
    <source>
        <dbReference type="SAM" id="Phobius"/>
    </source>
</evidence>
<feature type="transmembrane region" description="Helical" evidence="2">
    <location>
        <begin position="67"/>
        <end position="86"/>
    </location>
</feature>
<feature type="region of interest" description="Disordered" evidence="1">
    <location>
        <begin position="240"/>
        <end position="259"/>
    </location>
</feature>
<evidence type="ECO:0000313" key="3">
    <source>
        <dbReference type="EMBL" id="CAH0102870.1"/>
    </source>
</evidence>
<organism evidence="3 4">
    <name type="scientific">Daphnia galeata</name>
    <dbReference type="NCBI Taxonomy" id="27404"/>
    <lineage>
        <taxon>Eukaryota</taxon>
        <taxon>Metazoa</taxon>
        <taxon>Ecdysozoa</taxon>
        <taxon>Arthropoda</taxon>
        <taxon>Crustacea</taxon>
        <taxon>Branchiopoda</taxon>
        <taxon>Diplostraca</taxon>
        <taxon>Cladocera</taxon>
        <taxon>Anomopoda</taxon>
        <taxon>Daphniidae</taxon>
        <taxon>Daphnia</taxon>
    </lineage>
</organism>
<sequence>MYNNNNKSTRNNGYHRNNPGAHLLISLSVMNVFLWLLCTTFSAMILIRFNSPNSLIRFASLDLISPGVWGSLFYGLGGLLGICAAYERRQPLLVGTLVLAMLSIFSSLGIAAVSGAMAISPRFRSYNNSTWLGLEWTLLILSFLGFIVNLSVFISVSVLICRPCCPNNDRRNNCHSRAQLLPAPPPPVNNNNNMPNMNYVGSEEMANMPPPPPGFIINPPVAAPQQQQQQQIMSHQQRINYNNSSSPLPHVLVTSDTNF</sequence>
<dbReference type="AlphaFoldDB" id="A0A8J2RL07"/>
<dbReference type="InterPro" id="IPR030417">
    <property type="entry name" value="MS4A"/>
</dbReference>
<protein>
    <submittedName>
        <fullName evidence="3">Uncharacterized protein</fullName>
    </submittedName>
</protein>
<feature type="transmembrane region" description="Helical" evidence="2">
    <location>
        <begin position="21"/>
        <end position="47"/>
    </location>
</feature>
<dbReference type="Proteomes" id="UP000789390">
    <property type="component" value="Unassembled WGS sequence"/>
</dbReference>
<keyword evidence="2" id="KW-1133">Transmembrane helix</keyword>
<feature type="transmembrane region" description="Helical" evidence="2">
    <location>
        <begin position="93"/>
        <end position="119"/>
    </location>
</feature>
<keyword evidence="4" id="KW-1185">Reference proteome</keyword>
<evidence type="ECO:0000256" key="1">
    <source>
        <dbReference type="SAM" id="MobiDB-lite"/>
    </source>
</evidence>
<reference evidence="3" key="1">
    <citation type="submission" date="2021-11" db="EMBL/GenBank/DDBJ databases">
        <authorList>
            <person name="Schell T."/>
        </authorList>
    </citation>
    <scope>NUCLEOTIDE SEQUENCE</scope>
    <source>
        <strain evidence="3">M5</strain>
    </source>
</reference>
<evidence type="ECO:0000313" key="4">
    <source>
        <dbReference type="Proteomes" id="UP000789390"/>
    </source>
</evidence>
<dbReference type="EMBL" id="CAKKLH010000096">
    <property type="protein sequence ID" value="CAH0102870.1"/>
    <property type="molecule type" value="Genomic_DNA"/>
</dbReference>
<comment type="caution">
    <text evidence="3">The sequence shown here is derived from an EMBL/GenBank/DDBJ whole genome shotgun (WGS) entry which is preliminary data.</text>
</comment>
<accession>A0A8J2RL07</accession>
<dbReference type="PANTHER" id="PTHR23320:SF165">
    <property type="entry name" value="MARVEL DOMAIN-CONTAINING PROTEIN"/>
    <property type="match status" value="1"/>
</dbReference>
<feature type="region of interest" description="Disordered" evidence="1">
    <location>
        <begin position="182"/>
        <end position="205"/>
    </location>
</feature>
<dbReference type="PANTHER" id="PTHR23320">
    <property type="entry name" value="MEMBRANE-SPANNING 4-DOMAINS SUBFAMILY A MS4A -RELATED"/>
    <property type="match status" value="1"/>
</dbReference>
<feature type="transmembrane region" description="Helical" evidence="2">
    <location>
        <begin position="139"/>
        <end position="161"/>
    </location>
</feature>
<dbReference type="OrthoDB" id="6389905at2759"/>
<keyword evidence="2" id="KW-0472">Membrane</keyword>
<keyword evidence="2" id="KW-0812">Transmembrane</keyword>
<gene>
    <name evidence="3" type="ORF">DGAL_LOCUS5394</name>
</gene>
<name>A0A8J2RL07_9CRUS</name>
<proteinExistence type="predicted"/>
<feature type="compositionally biased region" description="Low complexity" evidence="1">
    <location>
        <begin position="189"/>
        <end position="198"/>
    </location>
</feature>